<dbReference type="PROSITE" id="PS00028">
    <property type="entry name" value="ZINC_FINGER_C2H2_1"/>
    <property type="match status" value="28"/>
</dbReference>
<feature type="domain" description="C2H2-type" evidence="16">
    <location>
        <begin position="1250"/>
        <end position="1277"/>
    </location>
</feature>
<evidence type="ECO:0000256" key="8">
    <source>
        <dbReference type="ARBA" id="ARBA00022833"/>
    </source>
</evidence>
<feature type="domain" description="C2H2-type" evidence="16">
    <location>
        <begin position="1362"/>
        <end position="1389"/>
    </location>
</feature>
<evidence type="ECO:0000256" key="3">
    <source>
        <dbReference type="ARBA" id="ARBA00006991"/>
    </source>
</evidence>
<dbReference type="PANTHER" id="PTHR24384:SF218">
    <property type="entry name" value="ZINC FINGER PROTEIN 502"/>
    <property type="match status" value="1"/>
</dbReference>
<dbReference type="CDD" id="cd11657">
    <property type="entry name" value="TIN2_N"/>
    <property type="match status" value="2"/>
</dbReference>
<dbReference type="GO" id="GO:0005634">
    <property type="term" value="C:nucleus"/>
    <property type="evidence" value="ECO:0007669"/>
    <property type="project" value="UniProtKB-SubCell"/>
</dbReference>
<evidence type="ECO:0000256" key="7">
    <source>
        <dbReference type="ARBA" id="ARBA00022771"/>
    </source>
</evidence>
<dbReference type="Pfam" id="PF14973">
    <property type="entry name" value="TINF2_N"/>
    <property type="match status" value="4"/>
</dbReference>
<dbReference type="InterPro" id="IPR050752">
    <property type="entry name" value="C2H2-ZF_domain"/>
</dbReference>
<feature type="domain" description="C2H2-type" evidence="16">
    <location>
        <begin position="1334"/>
        <end position="1361"/>
    </location>
</feature>
<feature type="domain" description="C2H2-type" evidence="16">
    <location>
        <begin position="2044"/>
        <end position="2071"/>
    </location>
</feature>
<evidence type="ECO:0000256" key="10">
    <source>
        <dbReference type="ARBA" id="ARBA00023015"/>
    </source>
</evidence>
<dbReference type="InterPro" id="IPR013087">
    <property type="entry name" value="Znf_C2H2_type"/>
</dbReference>
<feature type="domain" description="C2H2-type" evidence="16">
    <location>
        <begin position="1848"/>
        <end position="1875"/>
    </location>
</feature>
<dbReference type="GO" id="GO:0008270">
    <property type="term" value="F:zinc ion binding"/>
    <property type="evidence" value="ECO:0007669"/>
    <property type="project" value="UniProtKB-KW"/>
</dbReference>
<comment type="function">
    <text evidence="1">May be involved in transcriptional regulation.</text>
</comment>
<keyword evidence="9" id="KW-0832">Ubl conjugation</keyword>
<feature type="domain" description="C2H2-type" evidence="16">
    <location>
        <begin position="1502"/>
        <end position="1529"/>
    </location>
</feature>
<dbReference type="Gene3D" id="3.30.160.60">
    <property type="entry name" value="Classic Zinc Finger"/>
    <property type="match status" value="29"/>
</dbReference>
<evidence type="ECO:0000256" key="9">
    <source>
        <dbReference type="ARBA" id="ARBA00022843"/>
    </source>
</evidence>
<feature type="compositionally biased region" description="Polar residues" evidence="15">
    <location>
        <begin position="641"/>
        <end position="651"/>
    </location>
</feature>
<keyword evidence="4" id="KW-1017">Isopeptide bond</keyword>
<feature type="domain" description="C2H2-type" evidence="16">
    <location>
        <begin position="1306"/>
        <end position="1333"/>
    </location>
</feature>
<feature type="region of interest" description="Disordered" evidence="15">
    <location>
        <begin position="983"/>
        <end position="1020"/>
    </location>
</feature>
<feature type="domain" description="C2H2-type" evidence="16">
    <location>
        <begin position="1530"/>
        <end position="1557"/>
    </location>
</feature>
<keyword evidence="7 14" id="KW-0863">Zinc-finger</keyword>
<dbReference type="FunFam" id="3.30.160.60:FF:000100">
    <property type="entry name" value="Zinc finger 45-like"/>
    <property type="match status" value="1"/>
</dbReference>
<feature type="domain" description="C2H2-type" evidence="16">
    <location>
        <begin position="1736"/>
        <end position="1763"/>
    </location>
</feature>
<gene>
    <name evidence="17" type="ORF">COCON_G00099320</name>
</gene>
<dbReference type="FunFam" id="3.30.160.60:FF:000744">
    <property type="entry name" value="zinc finger E-box-binding homeobox 1"/>
    <property type="match status" value="1"/>
</dbReference>
<keyword evidence="13" id="KW-0539">Nucleus</keyword>
<feature type="domain" description="C2H2-type" evidence="16">
    <location>
        <begin position="1876"/>
        <end position="1903"/>
    </location>
</feature>
<feature type="compositionally biased region" description="Low complexity" evidence="15">
    <location>
        <begin position="733"/>
        <end position="743"/>
    </location>
</feature>
<feature type="domain" description="C2H2-type" evidence="16">
    <location>
        <begin position="1222"/>
        <end position="1249"/>
    </location>
</feature>
<feature type="domain" description="C2H2-type" evidence="16">
    <location>
        <begin position="1764"/>
        <end position="1791"/>
    </location>
</feature>
<dbReference type="FunFam" id="3.30.160.60:FF:002343">
    <property type="entry name" value="Zinc finger protein 33A"/>
    <property type="match status" value="7"/>
</dbReference>
<dbReference type="PROSITE" id="PS50157">
    <property type="entry name" value="ZINC_FINGER_C2H2_2"/>
    <property type="match status" value="28"/>
</dbReference>
<feature type="domain" description="C2H2-type" evidence="16">
    <location>
        <begin position="1904"/>
        <end position="1931"/>
    </location>
</feature>
<keyword evidence="11" id="KW-0238">DNA-binding</keyword>
<evidence type="ECO:0000313" key="18">
    <source>
        <dbReference type="Proteomes" id="UP001152803"/>
    </source>
</evidence>
<dbReference type="FunFam" id="3.30.160.60:FF:000358">
    <property type="entry name" value="zinc finger protein 24"/>
    <property type="match status" value="11"/>
</dbReference>
<evidence type="ECO:0000256" key="5">
    <source>
        <dbReference type="ARBA" id="ARBA00022723"/>
    </source>
</evidence>
<feature type="domain" description="C2H2-type" evidence="16">
    <location>
        <begin position="1932"/>
        <end position="1959"/>
    </location>
</feature>
<evidence type="ECO:0000256" key="13">
    <source>
        <dbReference type="ARBA" id="ARBA00023242"/>
    </source>
</evidence>
<dbReference type="PANTHER" id="PTHR24384">
    <property type="entry name" value="FINGER PUTATIVE TRANSCRIPTION FACTOR FAMILY-RELATED"/>
    <property type="match status" value="1"/>
</dbReference>
<evidence type="ECO:0000256" key="4">
    <source>
        <dbReference type="ARBA" id="ARBA00022499"/>
    </source>
</evidence>
<feature type="domain" description="C2H2-type" evidence="16">
    <location>
        <begin position="1960"/>
        <end position="1987"/>
    </location>
</feature>
<comment type="caution">
    <text evidence="17">The sequence shown here is derived from an EMBL/GenBank/DDBJ whole genome shotgun (WGS) entry which is preliminary data.</text>
</comment>
<keyword evidence="6" id="KW-0677">Repeat</keyword>
<dbReference type="SUPFAM" id="SSF57667">
    <property type="entry name" value="beta-beta-alpha zinc fingers"/>
    <property type="match status" value="17"/>
</dbReference>
<evidence type="ECO:0000256" key="14">
    <source>
        <dbReference type="PROSITE-ProRule" id="PRU00042"/>
    </source>
</evidence>
<sequence>MMKALSSTEGQTLDPSLPVSSLHLLAPPLQLLSAAMWQILQQQDMLHYGKLEEFVSLVMETFPEMLSESQRTELTLGLQYMSPAGFGSKTDPALEVLLWEFLSRLDQLLLVPDLKQTVCWLSAAPSVLEVCVQSASSPDQLKTLLRHHRSIGQLDMNATLPSKEECKLSSISHPPSQRMVDFTKLTNTNKPSLPVSSLHLLVPPLQLLSAAMWQILQQQDMLHYGKLEEFVSLVMETFPELLSESQRTELTLGLQYMSPAEFGSKTDPALEILLWEFLSRLDQLLLVPDLKQTVCWLSAAPSVLEVCVQSVLYTDQLKTLLRHHRSIAMWQILQQQDVLHYGKLEEFVSLVMETFPELLSESQRTELTLGLQESGSKTDPALEDLLWELLYRLDQLLPVPDLKQTVSWLSAAPSVLEVCVQSVSYTNQLKTLLRHHRSLGQLEMNTTLASIEECKLSSMSCPPSQRVVDTTKRTITNSQSVSILNQCMNFSGDTIKSEYVTDSSDYTEPSDTQTDMKEEEEDTERRSVKIEGDDGVRDEEGLWKKEEKERDEQRDGHITYQVGQTDKLQMNGVKSEHGHQEGEELSTLVTSCLLKQPRVLIHRVEIANCSVSVSSLLPPVASKRGQGVMCPWRCHEISSRRGSGSLTQKGQVVTRKRKTQLKKPVTSENGICAEASLISPAISPRNKNTGQTVEMSSQVFACSQCPFIHTEEVNLHQHIEKVHPEELSRTVGSQQPPSSTHQHPTPPKTLPTPTQSHTGTMWQILQQQDMLHYGKLEEFVSLVMETFPELLSESQRTELTLGLQESGSKTDPALDDLFWELLYRLDQLLPVPDLKQTVCWLSAAPSVLEVCVQSVLYTDQLKTLLRHHRSFGQLEMNATLASIEECKLSSMSCPPSQRVVDTTKRRITNSQSNVTRKRKGQVERPVTSENGICAEASLISPAISPKNTEQTFEVSSRVLACSQCPFVDTEEVNLHQHIEKVHPEELSRTVGNQEASSPWRRHELSPNQSQRLKGHLNLPSSSENGICAETSLIPPVISPRNQNTEETVQVLSGVFACSQCPFVHTEEINLHQHIEKVHPEQFSRTLVRPLKLSPSSSENGICAETSLISPVISPGKQNTGHTVEVSSQVFACSQCPFIDTEEVNLHQHIEKVHPEDFSRTVGSQQPPSSTHQHPTPPKTLPTPTQSHKGTPGAYSCTQCGKSFSQLGNLKKHHRTHTGERPYHCSQCEKSFARSDYLKLHQKTHTGERVYLCSQCGKSFHQLSSFKLHQRTHSGDLPYHCSQCGKNFLHLSRLKLHQRTHTGERPYHCSQCEKSFARPDYLKLHQKTHSGVRPYLCSQCGKSFHYLSRLKAHQRTHTGERPYHCSQCEKSFNKLSNLQTHLRTHTGERPYLCSQCGKSFHSLSRLKAHQRTHTGERPYHCSQCEKSFARSDYLKLHQKTHTGERPYHCSQCGKSFHYLSRLKAHQQTHIGEQLYHCSQCEKSFNKLSILQRHQRTHLGQRPYLCSQCGKSFHYLSRLKAHQRTHTGERPYHCSQCEKSFALLDYLKQHQKTHTGERPYCCSHCEKSFSKLSSLQAHQRTHTGERPYELHMQNGLVLTWKRKSVGQLVRPLKLLPSSSENGICAETSLISPVISPRKQNTGADHTGQTDEVSSQVFACSQCPFVHTEEENVHQHIEKVHPEELSRTLESQQLPSSIHQHPTHTGTPGARTCAQCGKSFTKLIHLKLHQLTHTGERPYHCSQCKKSFLHSSRLKAHQLTHTGERPYHCSQCQKSFARSDYLKLHQKTHTGERPYHCSQCGKSFHYLSRLKLHQRTHTGERLYHCSLCQKSFLHSSRLKAHQRTHSGERPYHCSECKKSFARSDYLKLHQKTHTGERPYHCSQCGKSFHYLSRLKLHQRTHTGERPYHCSKCEKSFNKLSNLQTHQRTHSGERPYHCSQCGKSFNYSSRLKLHQRTHTGERPYHCSQCGKSFFHSSHLKAHQRTHTGERPYHCSQCEKTFARSDYLKLHQKTHTGERPYHCSQCGKSFLHSSRLKLHQQTHTGERPYHCSACEKSFARSDYLKLHQKTHTGERPYHCSQCGKRFHYLSRLKLHQRTHTGDQLYKLHMQKGQTVTRKRKTVGQLVRSLTLPLSSSENGICDETPLFLLLSPPGNKIQVQITQNQLLSYTKKLIQGNSYTTALSVVNLC</sequence>
<feature type="domain" description="C2H2-type" evidence="16">
    <location>
        <begin position="1278"/>
        <end position="1305"/>
    </location>
</feature>
<evidence type="ECO:0000313" key="17">
    <source>
        <dbReference type="EMBL" id="KAJ8275307.1"/>
    </source>
</evidence>
<feature type="region of interest" description="Disordered" evidence="15">
    <location>
        <begin position="1156"/>
        <end position="1193"/>
    </location>
</feature>
<feature type="domain" description="C2H2-type" evidence="16">
    <location>
        <begin position="1474"/>
        <end position="1501"/>
    </location>
</feature>
<feature type="domain" description="C2H2-type" evidence="16">
    <location>
        <begin position="2072"/>
        <end position="2099"/>
    </location>
</feature>
<feature type="domain" description="C2H2-type" evidence="16">
    <location>
        <begin position="1390"/>
        <end position="1417"/>
    </location>
</feature>
<dbReference type="FunFam" id="3.30.160.60:FF:000690">
    <property type="entry name" value="Zinc finger protein 354C"/>
    <property type="match status" value="1"/>
</dbReference>
<dbReference type="EMBL" id="JAFJMO010000006">
    <property type="protein sequence ID" value="KAJ8275307.1"/>
    <property type="molecule type" value="Genomic_DNA"/>
</dbReference>
<evidence type="ECO:0000256" key="6">
    <source>
        <dbReference type="ARBA" id="ARBA00022737"/>
    </source>
</evidence>
<name>A0A9Q1DMK0_CONCO</name>
<feature type="region of interest" description="Disordered" evidence="15">
    <location>
        <begin position="501"/>
        <end position="538"/>
    </location>
</feature>
<dbReference type="InterPro" id="IPR036236">
    <property type="entry name" value="Znf_C2H2_sf"/>
</dbReference>
<accession>A0A9Q1DMK0</accession>
<feature type="compositionally biased region" description="Basic and acidic residues" evidence="15">
    <location>
        <begin position="523"/>
        <end position="538"/>
    </location>
</feature>
<evidence type="ECO:0000256" key="12">
    <source>
        <dbReference type="ARBA" id="ARBA00023163"/>
    </source>
</evidence>
<dbReference type="GO" id="GO:0000981">
    <property type="term" value="F:DNA-binding transcription factor activity, RNA polymerase II-specific"/>
    <property type="evidence" value="ECO:0007669"/>
    <property type="project" value="TreeGrafter"/>
</dbReference>
<evidence type="ECO:0000259" key="16">
    <source>
        <dbReference type="PROSITE" id="PS50157"/>
    </source>
</evidence>
<dbReference type="SMART" id="SM00355">
    <property type="entry name" value="ZnF_C2H2"/>
    <property type="match status" value="33"/>
</dbReference>
<evidence type="ECO:0000256" key="2">
    <source>
        <dbReference type="ARBA" id="ARBA00004123"/>
    </source>
</evidence>
<feature type="compositionally biased region" description="Low complexity" evidence="15">
    <location>
        <begin position="1163"/>
        <end position="1173"/>
    </location>
</feature>
<dbReference type="FunFam" id="3.30.160.60:FF:000360">
    <property type="entry name" value="zinc finger protein 572"/>
    <property type="match status" value="1"/>
</dbReference>
<dbReference type="FunFam" id="3.30.160.60:FF:000624">
    <property type="entry name" value="zinc finger protein 697"/>
    <property type="match status" value="2"/>
</dbReference>
<dbReference type="FunFam" id="3.30.160.60:FF:000097">
    <property type="entry name" value="Zinc finger protein"/>
    <property type="match status" value="1"/>
</dbReference>
<comment type="subcellular location">
    <subcellularLocation>
        <location evidence="2">Nucleus</location>
    </subcellularLocation>
</comment>
<keyword evidence="12" id="KW-0804">Transcription</keyword>
<protein>
    <recommendedName>
        <fullName evidence="16">C2H2-type domain-containing protein</fullName>
    </recommendedName>
</protein>
<proteinExistence type="inferred from homology"/>
<dbReference type="FunFam" id="3.30.160.60:FF:001483">
    <property type="entry name" value="Zinc finger protein 1005"/>
    <property type="match status" value="1"/>
</dbReference>
<feature type="domain" description="C2H2-type" evidence="16">
    <location>
        <begin position="1194"/>
        <end position="1221"/>
    </location>
</feature>
<feature type="domain" description="C2H2-type" evidence="16">
    <location>
        <begin position="1708"/>
        <end position="1735"/>
    </location>
</feature>
<dbReference type="InterPro" id="IPR029400">
    <property type="entry name" value="TINF2_N"/>
</dbReference>
<reference evidence="17" key="1">
    <citation type="journal article" date="2023" name="Science">
        <title>Genome structures resolve the early diversification of teleost fishes.</title>
        <authorList>
            <person name="Parey E."/>
            <person name="Louis A."/>
            <person name="Montfort J."/>
            <person name="Bouchez O."/>
            <person name="Roques C."/>
            <person name="Iampietro C."/>
            <person name="Lluch J."/>
            <person name="Castinel A."/>
            <person name="Donnadieu C."/>
            <person name="Desvignes T."/>
            <person name="Floi Bucao C."/>
            <person name="Jouanno E."/>
            <person name="Wen M."/>
            <person name="Mejri S."/>
            <person name="Dirks R."/>
            <person name="Jansen H."/>
            <person name="Henkel C."/>
            <person name="Chen W.J."/>
            <person name="Zahm M."/>
            <person name="Cabau C."/>
            <person name="Klopp C."/>
            <person name="Thompson A.W."/>
            <person name="Robinson-Rechavi M."/>
            <person name="Braasch I."/>
            <person name="Lecointre G."/>
            <person name="Bobe J."/>
            <person name="Postlethwait J.H."/>
            <person name="Berthelot C."/>
            <person name="Roest Crollius H."/>
            <person name="Guiguen Y."/>
        </authorList>
    </citation>
    <scope>NUCLEOTIDE SEQUENCE</scope>
    <source>
        <strain evidence="17">Concon-B</strain>
    </source>
</reference>
<feature type="compositionally biased region" description="Polar residues" evidence="15">
    <location>
        <begin position="501"/>
        <end position="513"/>
    </location>
</feature>
<feature type="domain" description="C2H2-type" evidence="16">
    <location>
        <begin position="1558"/>
        <end position="1585"/>
    </location>
</feature>
<keyword evidence="5" id="KW-0479">Metal-binding</keyword>
<evidence type="ECO:0000256" key="11">
    <source>
        <dbReference type="ARBA" id="ARBA00023125"/>
    </source>
</evidence>
<evidence type="ECO:0000256" key="1">
    <source>
        <dbReference type="ARBA" id="ARBA00003767"/>
    </source>
</evidence>
<keyword evidence="8" id="KW-0862">Zinc</keyword>
<keyword evidence="18" id="KW-1185">Reference proteome</keyword>
<comment type="similarity">
    <text evidence="3">Belongs to the krueppel C2H2-type zinc-finger protein family.</text>
</comment>
<feature type="region of interest" description="Disordered" evidence="15">
    <location>
        <begin position="641"/>
        <end position="666"/>
    </location>
</feature>
<dbReference type="FunFam" id="3.30.160.60:FF:001155">
    <property type="entry name" value="Zinc finger 30C"/>
    <property type="match status" value="2"/>
</dbReference>
<organism evidence="17 18">
    <name type="scientific">Conger conger</name>
    <name type="common">Conger eel</name>
    <name type="synonym">Muraena conger</name>
    <dbReference type="NCBI Taxonomy" id="82655"/>
    <lineage>
        <taxon>Eukaryota</taxon>
        <taxon>Metazoa</taxon>
        <taxon>Chordata</taxon>
        <taxon>Craniata</taxon>
        <taxon>Vertebrata</taxon>
        <taxon>Euteleostomi</taxon>
        <taxon>Actinopterygii</taxon>
        <taxon>Neopterygii</taxon>
        <taxon>Teleostei</taxon>
        <taxon>Anguilliformes</taxon>
        <taxon>Congridae</taxon>
        <taxon>Conger</taxon>
    </lineage>
</organism>
<evidence type="ECO:0000256" key="15">
    <source>
        <dbReference type="SAM" id="MobiDB-lite"/>
    </source>
</evidence>
<feature type="region of interest" description="Disordered" evidence="15">
    <location>
        <begin position="724"/>
        <end position="756"/>
    </location>
</feature>
<dbReference type="Pfam" id="PF00096">
    <property type="entry name" value="zf-C2H2"/>
    <property type="match status" value="18"/>
</dbReference>
<feature type="domain" description="C2H2-type" evidence="16">
    <location>
        <begin position="2016"/>
        <end position="2043"/>
    </location>
</feature>
<feature type="domain" description="C2H2-type" evidence="16">
    <location>
        <begin position="1988"/>
        <end position="2015"/>
    </location>
</feature>
<feature type="domain" description="C2H2-type" evidence="16">
    <location>
        <begin position="1446"/>
        <end position="1473"/>
    </location>
</feature>
<dbReference type="OrthoDB" id="8895262at2759"/>
<dbReference type="GO" id="GO:0000978">
    <property type="term" value="F:RNA polymerase II cis-regulatory region sequence-specific DNA binding"/>
    <property type="evidence" value="ECO:0007669"/>
    <property type="project" value="TreeGrafter"/>
</dbReference>
<keyword evidence="10" id="KW-0805">Transcription regulation</keyword>
<dbReference type="Proteomes" id="UP001152803">
    <property type="component" value="Unassembled WGS sequence"/>
</dbReference>
<feature type="domain" description="C2H2-type" evidence="16">
    <location>
        <begin position="1820"/>
        <end position="1847"/>
    </location>
</feature>
<feature type="domain" description="C2H2-type" evidence="16">
    <location>
        <begin position="1418"/>
        <end position="1445"/>
    </location>
</feature>
<feature type="domain" description="C2H2-type" evidence="16">
    <location>
        <begin position="1792"/>
        <end position="1819"/>
    </location>
</feature>